<dbReference type="OrthoDB" id="9803916at2"/>
<dbReference type="InterPro" id="IPR052926">
    <property type="entry name" value="Metallo-beta-lactamase_dom"/>
</dbReference>
<dbReference type="PANTHER" id="PTHR13754">
    <property type="entry name" value="METALLO-BETA-LACTAMASE SUPERFAMILY PROTEIN"/>
    <property type="match status" value="1"/>
</dbReference>
<dbReference type="Gene3D" id="3.60.15.10">
    <property type="entry name" value="Ribonuclease Z/Hydroxyacylglutathione hydrolase-like"/>
    <property type="match status" value="1"/>
</dbReference>
<organism evidence="2 3">
    <name type="scientific">Crateriforma conspicua</name>
    <dbReference type="NCBI Taxonomy" id="2527996"/>
    <lineage>
        <taxon>Bacteria</taxon>
        <taxon>Pseudomonadati</taxon>
        <taxon>Planctomycetota</taxon>
        <taxon>Planctomycetia</taxon>
        <taxon>Planctomycetales</taxon>
        <taxon>Planctomycetaceae</taxon>
        <taxon>Crateriforma</taxon>
    </lineage>
</organism>
<protein>
    <submittedName>
        <fullName evidence="2">Metallo-beta-lactamase superfamily protein</fullName>
    </submittedName>
</protein>
<dbReference type="GO" id="GO:0016740">
    <property type="term" value="F:transferase activity"/>
    <property type="evidence" value="ECO:0007669"/>
    <property type="project" value="TreeGrafter"/>
</dbReference>
<proteinExistence type="predicted"/>
<reference evidence="2 3" key="1">
    <citation type="submission" date="2019-02" db="EMBL/GenBank/DDBJ databases">
        <title>Deep-cultivation of Planctomycetes and their phenomic and genomic characterization uncovers novel biology.</title>
        <authorList>
            <person name="Wiegand S."/>
            <person name="Jogler M."/>
            <person name="Boedeker C."/>
            <person name="Pinto D."/>
            <person name="Vollmers J."/>
            <person name="Rivas-Marin E."/>
            <person name="Kohn T."/>
            <person name="Peeters S.H."/>
            <person name="Heuer A."/>
            <person name="Rast P."/>
            <person name="Oberbeckmann S."/>
            <person name="Bunk B."/>
            <person name="Jeske O."/>
            <person name="Meyerdierks A."/>
            <person name="Storesund J.E."/>
            <person name="Kallscheuer N."/>
            <person name="Luecker S."/>
            <person name="Lage O.M."/>
            <person name="Pohl T."/>
            <person name="Merkel B.J."/>
            <person name="Hornburger P."/>
            <person name="Mueller R.-W."/>
            <person name="Bruemmer F."/>
            <person name="Labrenz M."/>
            <person name="Spormann A.M."/>
            <person name="Op Den Camp H."/>
            <person name="Overmann J."/>
            <person name="Amann R."/>
            <person name="Jetten M.S.M."/>
            <person name="Mascher T."/>
            <person name="Medema M.H."/>
            <person name="Devos D.P."/>
            <person name="Kaster A.-K."/>
            <person name="Ovreas L."/>
            <person name="Rohde M."/>
            <person name="Galperin M.Y."/>
            <person name="Jogler C."/>
        </authorList>
    </citation>
    <scope>NUCLEOTIDE SEQUENCE [LARGE SCALE GENOMIC DNA]</scope>
    <source>
        <strain evidence="2 3">Pan14r</strain>
    </source>
</reference>
<dbReference type="Proteomes" id="UP000317238">
    <property type="component" value="Unassembled WGS sequence"/>
</dbReference>
<dbReference type="InterPro" id="IPR041712">
    <property type="entry name" value="DHPS-like_MBL-fold"/>
</dbReference>
<evidence type="ECO:0000313" key="3">
    <source>
        <dbReference type="Proteomes" id="UP000317238"/>
    </source>
</evidence>
<evidence type="ECO:0000313" key="2">
    <source>
        <dbReference type="EMBL" id="TWT69538.1"/>
    </source>
</evidence>
<dbReference type="RefSeq" id="WP_146438919.1">
    <property type="nucleotide sequence ID" value="NZ_SJPL01000001.1"/>
</dbReference>
<dbReference type="Pfam" id="PF00753">
    <property type="entry name" value="Lactamase_B"/>
    <property type="match status" value="1"/>
</dbReference>
<name>A0A5C5Y3M3_9PLAN</name>
<keyword evidence="3" id="KW-1185">Reference proteome</keyword>
<accession>A0A5C5Y3M3</accession>
<gene>
    <name evidence="2" type="ORF">Pan14r_18260</name>
</gene>
<dbReference type="PANTHER" id="PTHR13754:SF13">
    <property type="entry name" value="METALLO-BETA-LACTAMASE SUPERFAMILY PROTEIN (AFU_ORTHOLOGUE AFUA_3G07630)"/>
    <property type="match status" value="1"/>
</dbReference>
<dbReference type="InterPro" id="IPR001279">
    <property type="entry name" value="Metallo-B-lactamas"/>
</dbReference>
<dbReference type="SUPFAM" id="SSF56281">
    <property type="entry name" value="Metallo-hydrolase/oxidoreductase"/>
    <property type="match status" value="1"/>
</dbReference>
<feature type="domain" description="Metallo-beta-lactamase" evidence="1">
    <location>
        <begin position="31"/>
        <end position="109"/>
    </location>
</feature>
<dbReference type="EMBL" id="SJPL01000001">
    <property type="protein sequence ID" value="TWT69538.1"/>
    <property type="molecule type" value="Genomic_DNA"/>
</dbReference>
<dbReference type="CDD" id="cd07713">
    <property type="entry name" value="DHPS-like_MBL-fold"/>
    <property type="match status" value="1"/>
</dbReference>
<sequence>MNIEVTVLAENTVRGRQLLAEHGWACYLRCGSDGLLWDTGQGMAIAHNARELGLPLPQVQTVVLSHGHYDHTSGLAAVWDANRDVRVIGHSACTGPKFRRLADGSVRDVGMKTSIRDGLISIQNRWDPCDVSRCIIGPLWTTGPVPRITDFEDTGGDFYLDDACQTVDPIVDDQALFFDTAAGIVVLLGCAHAGVINTLMHIRQLRPNRPIDTVIGGMHLGSATQDRIRQTICGLTDLGVQRVAPSHCTGFSAAAEMRAAFGDRCEETHVGKRWLFSASDSTLV</sequence>
<dbReference type="AlphaFoldDB" id="A0A5C5Y3M3"/>
<comment type="caution">
    <text evidence="2">The sequence shown here is derived from an EMBL/GenBank/DDBJ whole genome shotgun (WGS) entry which is preliminary data.</text>
</comment>
<evidence type="ECO:0000259" key="1">
    <source>
        <dbReference type="Pfam" id="PF00753"/>
    </source>
</evidence>
<dbReference type="InterPro" id="IPR036866">
    <property type="entry name" value="RibonucZ/Hydroxyglut_hydro"/>
</dbReference>